<dbReference type="EC" id="7.1.1.-" evidence="3"/>
<keyword evidence="3" id="KW-0472">Membrane</keyword>
<protein>
    <recommendedName>
        <fullName evidence="3">NADH-quinone oxidoreductase subunit C</fullName>
        <ecNumber evidence="3">7.1.1.-</ecNumber>
    </recommendedName>
    <alternativeName>
        <fullName evidence="3">NADH dehydrogenase I subunit C</fullName>
    </alternativeName>
    <alternativeName>
        <fullName evidence="3">NDH-1 subunit C</fullName>
    </alternativeName>
</protein>
<dbReference type="Pfam" id="PF00329">
    <property type="entry name" value="Complex1_30kDa"/>
    <property type="match status" value="1"/>
</dbReference>
<dbReference type="InterPro" id="IPR020396">
    <property type="entry name" value="NADH_UbQ_OxRdtase_CS"/>
</dbReference>
<comment type="subunit">
    <text evidence="3">NDH-1 is composed of 14 different subunits. Subunits NuoB, C, D, E, F, and G constitute the peripheral sector of the complex.</text>
</comment>
<keyword evidence="3 5" id="KW-0874">Quinone</keyword>
<gene>
    <name evidence="3 7" type="primary">nuoC</name>
    <name evidence="7" type="ORF">METEAL_39120</name>
</gene>
<dbReference type="GO" id="GO:0005886">
    <property type="term" value="C:plasma membrane"/>
    <property type="evidence" value="ECO:0007669"/>
    <property type="project" value="UniProtKB-SubCell"/>
</dbReference>
<dbReference type="InterPro" id="IPR037232">
    <property type="entry name" value="NADH_quin_OxRdtase_su_C/D-like"/>
</dbReference>
<evidence type="ECO:0000313" key="7">
    <source>
        <dbReference type="EMBL" id="BDU74738.1"/>
    </source>
</evidence>
<keyword evidence="3" id="KW-1003">Cell membrane</keyword>
<keyword evidence="3 4" id="KW-1278">Translocase</keyword>
<dbReference type="Proteomes" id="UP001238179">
    <property type="component" value="Chromosome"/>
</dbReference>
<comment type="catalytic activity">
    <reaction evidence="3 5">
        <text>a quinone + NADH + 5 H(+)(in) = a quinol + NAD(+) + 4 H(+)(out)</text>
        <dbReference type="Rhea" id="RHEA:57888"/>
        <dbReference type="ChEBI" id="CHEBI:15378"/>
        <dbReference type="ChEBI" id="CHEBI:24646"/>
        <dbReference type="ChEBI" id="CHEBI:57540"/>
        <dbReference type="ChEBI" id="CHEBI:57945"/>
        <dbReference type="ChEBI" id="CHEBI:132124"/>
    </reaction>
</comment>
<keyword evidence="8" id="KW-1185">Reference proteome</keyword>
<organism evidence="7 8">
    <name type="scientific">Mesoterricola silvestris</name>
    <dbReference type="NCBI Taxonomy" id="2927979"/>
    <lineage>
        <taxon>Bacteria</taxon>
        <taxon>Pseudomonadati</taxon>
        <taxon>Acidobacteriota</taxon>
        <taxon>Holophagae</taxon>
        <taxon>Holophagales</taxon>
        <taxon>Holophagaceae</taxon>
        <taxon>Mesoterricola</taxon>
    </lineage>
</organism>
<name>A0AA48KDS4_9BACT</name>
<dbReference type="PANTHER" id="PTHR10884">
    <property type="entry name" value="NADH DEHYDROGENASE UBIQUINONE IRON-SULFUR PROTEIN 3"/>
    <property type="match status" value="1"/>
</dbReference>
<evidence type="ECO:0000259" key="6">
    <source>
        <dbReference type="Pfam" id="PF00329"/>
    </source>
</evidence>
<dbReference type="InterPro" id="IPR001268">
    <property type="entry name" value="NADH_UbQ_OxRdtase_30kDa_su"/>
</dbReference>
<dbReference type="SUPFAM" id="SSF143243">
    <property type="entry name" value="Nqo5-like"/>
    <property type="match status" value="1"/>
</dbReference>
<dbReference type="PANTHER" id="PTHR10884:SF14">
    <property type="entry name" value="NADH DEHYDROGENASE [UBIQUINONE] IRON-SULFUR PROTEIN 3, MITOCHONDRIAL"/>
    <property type="match status" value="1"/>
</dbReference>
<dbReference type="PROSITE" id="PS00542">
    <property type="entry name" value="COMPLEX1_30K"/>
    <property type="match status" value="1"/>
</dbReference>
<evidence type="ECO:0000256" key="4">
    <source>
        <dbReference type="RuleBase" id="RU003456"/>
    </source>
</evidence>
<accession>A0AA48KDS4</accession>
<evidence type="ECO:0000256" key="1">
    <source>
        <dbReference type="ARBA" id="ARBA00007569"/>
    </source>
</evidence>
<dbReference type="RefSeq" id="WP_316413411.1">
    <property type="nucleotide sequence ID" value="NZ_AP027080.1"/>
</dbReference>
<reference evidence="8" key="1">
    <citation type="journal article" date="2023" name="Int. J. Syst. Evol. Microbiol.">
        <title>Mesoterricola silvestris gen. nov., sp. nov., Mesoterricola sediminis sp. nov., Geothrix oryzae sp. nov., Geothrix edaphica sp. nov., Geothrix rubra sp. nov., and Geothrix limicola sp. nov., six novel members of Acidobacteriota isolated from soils.</title>
        <authorList>
            <person name="Itoh H."/>
            <person name="Sugisawa Y."/>
            <person name="Mise K."/>
            <person name="Xu Z."/>
            <person name="Kuniyasu M."/>
            <person name="Ushijima N."/>
            <person name="Kawano K."/>
            <person name="Kobayashi E."/>
            <person name="Shiratori Y."/>
            <person name="Masuda Y."/>
            <person name="Senoo K."/>
        </authorList>
    </citation>
    <scope>NUCLEOTIDE SEQUENCE [LARGE SCALE GENOMIC DNA]</scope>
    <source>
        <strain evidence="8">W79</strain>
    </source>
</reference>
<dbReference type="HAMAP" id="MF_01357">
    <property type="entry name" value="NDH1_NuoC"/>
    <property type="match status" value="1"/>
</dbReference>
<evidence type="ECO:0000313" key="8">
    <source>
        <dbReference type="Proteomes" id="UP001238179"/>
    </source>
</evidence>
<sequence length="165" mass="18876">MVIERIDEQLPGAILDRHAFRGDRTVVVDRSRLLEVVDFIFREGYQQLMDVTAVDGGQRDPRFDVVYHLLNLTSQERLRLKVRVADQESVPSLVSRFKSADWSEREVADMFGIPFEGHPDPRRLLMWEDYPGHPLRKDYPLDGGDAFCSQDIGASYAPDARSLNG</sequence>
<evidence type="ECO:0000256" key="2">
    <source>
        <dbReference type="ARBA" id="ARBA00022448"/>
    </source>
</evidence>
<comment type="subcellular location">
    <subcellularLocation>
        <location evidence="3">Cell membrane</location>
        <topology evidence="3">Peripheral membrane protein</topology>
        <orientation evidence="3">Cytoplasmic side</orientation>
    </subcellularLocation>
</comment>
<comment type="function">
    <text evidence="3">NDH-1 shuttles electrons from NADH, via FMN and iron-sulfur (Fe-S) centers, to quinones in the respiratory chain. The immediate electron acceptor for the enzyme in this species is believed to be ubiquinone. Couples the redox reaction to proton translocation (for every two electrons transferred, four hydrogen ions are translocated across the cytoplasmic membrane), and thus conserves the redox energy in a proton gradient.</text>
</comment>
<dbReference type="AlphaFoldDB" id="A0AA48KDS4"/>
<comment type="similarity">
    <text evidence="1 3 4">Belongs to the complex I 30 kDa subunit family.</text>
</comment>
<dbReference type="NCBIfam" id="TIGR01961">
    <property type="entry name" value="NuoC_fam"/>
    <property type="match status" value="1"/>
</dbReference>
<keyword evidence="2 3" id="KW-0813">Transport</keyword>
<dbReference type="InterPro" id="IPR010218">
    <property type="entry name" value="NADH_DH_suC"/>
</dbReference>
<dbReference type="Gene3D" id="3.30.460.80">
    <property type="entry name" value="NADH:ubiquinone oxidoreductase, 30kDa subunit"/>
    <property type="match status" value="1"/>
</dbReference>
<dbReference type="GO" id="GO:0048038">
    <property type="term" value="F:quinone binding"/>
    <property type="evidence" value="ECO:0007669"/>
    <property type="project" value="UniProtKB-KW"/>
</dbReference>
<evidence type="ECO:0000256" key="3">
    <source>
        <dbReference type="HAMAP-Rule" id="MF_01357"/>
    </source>
</evidence>
<proteinExistence type="inferred from homology"/>
<dbReference type="GO" id="GO:0008137">
    <property type="term" value="F:NADH dehydrogenase (ubiquinone) activity"/>
    <property type="evidence" value="ECO:0007669"/>
    <property type="project" value="InterPro"/>
</dbReference>
<keyword evidence="3" id="KW-0830">Ubiquinone</keyword>
<dbReference type="KEGG" id="msil:METEAL_39120"/>
<evidence type="ECO:0000256" key="5">
    <source>
        <dbReference type="RuleBase" id="RU003582"/>
    </source>
</evidence>
<keyword evidence="3 4" id="KW-0520">NAD</keyword>
<feature type="domain" description="NADH:ubiquinone oxidoreductase 30kDa subunit" evidence="6">
    <location>
        <begin position="26"/>
        <end position="143"/>
    </location>
</feature>
<dbReference type="EMBL" id="AP027080">
    <property type="protein sequence ID" value="BDU74738.1"/>
    <property type="molecule type" value="Genomic_DNA"/>
</dbReference>
<dbReference type="GO" id="GO:0050136">
    <property type="term" value="F:NADH dehydrogenase (quinone) (non-electrogenic) activity"/>
    <property type="evidence" value="ECO:0007669"/>
    <property type="project" value="UniProtKB-UniRule"/>
</dbReference>